<sequence>RSTPTPSTSQDTGSLPKSVEIKMKRMLASAMQEISPSVSEDPSATIPRGREALGEISLNFSVNKNLLEAFVETAHSERNRAYSLSPDDEFCTVHEDVIGSGIT</sequence>
<keyword evidence="2" id="KW-1185">Reference proteome</keyword>
<dbReference type="Proteomes" id="UP001331761">
    <property type="component" value="Unassembled WGS sequence"/>
</dbReference>
<accession>A0AAN8ILZ3</accession>
<evidence type="ECO:0000313" key="1">
    <source>
        <dbReference type="EMBL" id="KAK5979484.1"/>
    </source>
</evidence>
<feature type="non-terminal residue" evidence="1">
    <location>
        <position position="103"/>
    </location>
</feature>
<feature type="non-terminal residue" evidence="1">
    <location>
        <position position="1"/>
    </location>
</feature>
<proteinExistence type="predicted"/>
<name>A0AAN8ILZ3_TRICO</name>
<gene>
    <name evidence="1" type="ORF">GCK32_019480</name>
</gene>
<protein>
    <submittedName>
        <fullName evidence="1">Uncharacterized protein</fullName>
    </submittedName>
</protein>
<dbReference type="AlphaFoldDB" id="A0AAN8ILZ3"/>
<reference evidence="1 2" key="1">
    <citation type="submission" date="2019-10" db="EMBL/GenBank/DDBJ databases">
        <title>Assembly and Annotation for the nematode Trichostrongylus colubriformis.</title>
        <authorList>
            <person name="Martin J."/>
        </authorList>
    </citation>
    <scope>NUCLEOTIDE SEQUENCE [LARGE SCALE GENOMIC DNA]</scope>
    <source>
        <strain evidence="1">G859</strain>
        <tissue evidence="1">Whole worm</tissue>
    </source>
</reference>
<dbReference type="EMBL" id="WIXE01008326">
    <property type="protein sequence ID" value="KAK5979484.1"/>
    <property type="molecule type" value="Genomic_DNA"/>
</dbReference>
<evidence type="ECO:0000313" key="2">
    <source>
        <dbReference type="Proteomes" id="UP001331761"/>
    </source>
</evidence>
<organism evidence="1 2">
    <name type="scientific">Trichostrongylus colubriformis</name>
    <name type="common">Black scour worm</name>
    <dbReference type="NCBI Taxonomy" id="6319"/>
    <lineage>
        <taxon>Eukaryota</taxon>
        <taxon>Metazoa</taxon>
        <taxon>Ecdysozoa</taxon>
        <taxon>Nematoda</taxon>
        <taxon>Chromadorea</taxon>
        <taxon>Rhabditida</taxon>
        <taxon>Rhabditina</taxon>
        <taxon>Rhabditomorpha</taxon>
        <taxon>Strongyloidea</taxon>
        <taxon>Trichostrongylidae</taxon>
        <taxon>Trichostrongylus</taxon>
    </lineage>
</organism>
<comment type="caution">
    <text evidence="1">The sequence shown here is derived from an EMBL/GenBank/DDBJ whole genome shotgun (WGS) entry which is preliminary data.</text>
</comment>